<gene>
    <name evidence="2" type="ORF">FHU36_003371</name>
</gene>
<organism evidence="2 3">
    <name type="scientific">Nonomuraea muscovyensis</name>
    <dbReference type="NCBI Taxonomy" id="1124761"/>
    <lineage>
        <taxon>Bacteria</taxon>
        <taxon>Bacillati</taxon>
        <taxon>Actinomycetota</taxon>
        <taxon>Actinomycetes</taxon>
        <taxon>Streptosporangiales</taxon>
        <taxon>Streptosporangiaceae</taxon>
        <taxon>Nonomuraea</taxon>
    </lineage>
</organism>
<comment type="caution">
    <text evidence="2">The sequence shown here is derived from an EMBL/GenBank/DDBJ whole genome shotgun (WGS) entry which is preliminary data.</text>
</comment>
<dbReference type="EMBL" id="JACHJB010000002">
    <property type="protein sequence ID" value="MBB6346826.1"/>
    <property type="molecule type" value="Genomic_DNA"/>
</dbReference>
<evidence type="ECO:0000256" key="1">
    <source>
        <dbReference type="SAM" id="MobiDB-lite"/>
    </source>
</evidence>
<dbReference type="Proteomes" id="UP000583800">
    <property type="component" value="Unassembled WGS sequence"/>
</dbReference>
<protein>
    <submittedName>
        <fullName evidence="2">Uncharacterized protein</fullName>
    </submittedName>
</protein>
<proteinExistence type="predicted"/>
<feature type="region of interest" description="Disordered" evidence="1">
    <location>
        <begin position="27"/>
        <end position="55"/>
    </location>
</feature>
<sequence>MLKHAPGQGLLPGLAGAAVMTTVDKIEQRHRRHLPARVPSGRHGHAGPASRSAGG</sequence>
<reference evidence="2 3" key="1">
    <citation type="submission" date="2020-08" db="EMBL/GenBank/DDBJ databases">
        <title>Sequencing the genomes of 1000 actinobacteria strains.</title>
        <authorList>
            <person name="Klenk H.-P."/>
        </authorList>
    </citation>
    <scope>NUCLEOTIDE SEQUENCE [LARGE SCALE GENOMIC DNA]</scope>
    <source>
        <strain evidence="2 3">DSM 45913</strain>
    </source>
</reference>
<name>A0A7X0C4B4_9ACTN</name>
<evidence type="ECO:0000313" key="2">
    <source>
        <dbReference type="EMBL" id="MBB6346826.1"/>
    </source>
</evidence>
<dbReference type="AlphaFoldDB" id="A0A7X0C4B4"/>
<keyword evidence="3" id="KW-1185">Reference proteome</keyword>
<feature type="compositionally biased region" description="Basic residues" evidence="1">
    <location>
        <begin position="28"/>
        <end position="45"/>
    </location>
</feature>
<accession>A0A7X0C4B4</accession>
<evidence type="ECO:0000313" key="3">
    <source>
        <dbReference type="Proteomes" id="UP000583800"/>
    </source>
</evidence>